<sequence length="55" mass="5754">MLKVARPLMLLACLALTAHAQDNRGVPKPAAEAGLCQPVCAPGLPRAGARRHGKR</sequence>
<feature type="signal peptide" evidence="1">
    <location>
        <begin position="1"/>
        <end position="20"/>
    </location>
</feature>
<name>A0ABY8HXI2_9BURK</name>
<dbReference type="EMBL" id="CP121464">
    <property type="protein sequence ID" value="WFR77324.1"/>
    <property type="molecule type" value="Genomic_DNA"/>
</dbReference>
<keyword evidence="1" id="KW-0732">Signal</keyword>
<reference evidence="2 3" key="1">
    <citation type="submission" date="2023-04" db="EMBL/GenBank/DDBJ databases">
        <title>Nanopore sequencing of Janthinobacterium from water.</title>
        <authorList>
            <person name="Ciuchcinski K."/>
            <person name="Rokowska A."/>
            <person name="Dziewit L."/>
        </authorList>
    </citation>
    <scope>NUCLEOTIDE SEQUENCE [LARGE SCALE GENOMIC DNA]</scope>
    <source>
        <strain evidence="2 3">DEMB2</strain>
    </source>
</reference>
<organism evidence="2 3">
    <name type="scientific">Janthinobacterium rivuli</name>
    <dbReference type="NCBI Taxonomy" id="2751478"/>
    <lineage>
        <taxon>Bacteria</taxon>
        <taxon>Pseudomonadati</taxon>
        <taxon>Pseudomonadota</taxon>
        <taxon>Betaproteobacteria</taxon>
        <taxon>Burkholderiales</taxon>
        <taxon>Oxalobacteraceae</taxon>
        <taxon>Janthinobacterium</taxon>
    </lineage>
</organism>
<protein>
    <submittedName>
        <fullName evidence="2">Uncharacterized protein</fullName>
    </submittedName>
</protein>
<gene>
    <name evidence="2" type="ORF">P9875_16510</name>
</gene>
<dbReference type="Proteomes" id="UP001219584">
    <property type="component" value="Chromosome"/>
</dbReference>
<proteinExistence type="predicted"/>
<evidence type="ECO:0000256" key="1">
    <source>
        <dbReference type="SAM" id="SignalP"/>
    </source>
</evidence>
<accession>A0ABY8HXI2</accession>
<feature type="chain" id="PRO_5045662400" evidence="1">
    <location>
        <begin position="21"/>
        <end position="55"/>
    </location>
</feature>
<keyword evidence="3" id="KW-1185">Reference proteome</keyword>
<evidence type="ECO:0000313" key="3">
    <source>
        <dbReference type="Proteomes" id="UP001219584"/>
    </source>
</evidence>
<dbReference type="RefSeq" id="WP_278315965.1">
    <property type="nucleotide sequence ID" value="NZ_CP121464.1"/>
</dbReference>
<evidence type="ECO:0000313" key="2">
    <source>
        <dbReference type="EMBL" id="WFR77324.1"/>
    </source>
</evidence>